<evidence type="ECO:0000256" key="1">
    <source>
        <dbReference type="ARBA" id="ARBA00004496"/>
    </source>
</evidence>
<evidence type="ECO:0000259" key="8">
    <source>
        <dbReference type="PROSITE" id="PS51981"/>
    </source>
</evidence>
<keyword evidence="2" id="KW-0963">Cytoplasm</keyword>
<keyword evidence="10" id="KW-1185">Reference proteome</keyword>
<evidence type="ECO:0000256" key="6">
    <source>
        <dbReference type="ARBA" id="ARBA00022859"/>
    </source>
</evidence>
<dbReference type="Pfam" id="PF20173">
    <property type="entry name" value="ZnF_RZ-type"/>
    <property type="match status" value="1"/>
</dbReference>
<keyword evidence="6" id="KW-0391">Immunity</keyword>
<feature type="compositionally biased region" description="Low complexity" evidence="7">
    <location>
        <begin position="2090"/>
        <end position="2107"/>
    </location>
</feature>
<dbReference type="Gene3D" id="3.40.50.300">
    <property type="entry name" value="P-loop containing nucleotide triphosphate hydrolases"/>
    <property type="match status" value="1"/>
</dbReference>
<dbReference type="PANTHER" id="PTHR22605">
    <property type="entry name" value="RZ-TYPE DOMAIN-CONTAINING PROTEIN"/>
    <property type="match status" value="1"/>
</dbReference>
<dbReference type="GO" id="GO:0005737">
    <property type="term" value="C:cytoplasm"/>
    <property type="evidence" value="ECO:0007669"/>
    <property type="project" value="UniProtKB-SubCell"/>
</dbReference>
<dbReference type="PROSITE" id="PS51981">
    <property type="entry name" value="ZF_RZ"/>
    <property type="match status" value="1"/>
</dbReference>
<evidence type="ECO:0000256" key="3">
    <source>
        <dbReference type="ARBA" id="ARBA00022723"/>
    </source>
</evidence>
<keyword evidence="3" id="KW-0479">Metal-binding</keyword>
<feature type="compositionally biased region" description="Basic and acidic residues" evidence="7">
    <location>
        <begin position="2015"/>
        <end position="2027"/>
    </location>
</feature>
<evidence type="ECO:0000313" key="10">
    <source>
        <dbReference type="Proteomes" id="UP000193944"/>
    </source>
</evidence>
<dbReference type="SMART" id="SM00382">
    <property type="entry name" value="AAA"/>
    <property type="match status" value="2"/>
</dbReference>
<dbReference type="SUPFAM" id="SSF52540">
    <property type="entry name" value="P-loop containing nucleoside triphosphate hydrolases"/>
    <property type="match status" value="2"/>
</dbReference>
<accession>A0A1Y1X7C6</accession>
<feature type="domain" description="RZ-type" evidence="8">
    <location>
        <begin position="2383"/>
        <end position="2462"/>
    </location>
</feature>
<comment type="caution">
    <text evidence="9">The sequence shown here is derived from an EMBL/GenBank/DDBJ whole genome shotgun (WGS) entry which is preliminary data.</text>
</comment>
<evidence type="ECO:0000256" key="5">
    <source>
        <dbReference type="ARBA" id="ARBA00022833"/>
    </source>
</evidence>
<gene>
    <name evidence="9" type="ORF">BCR32DRAFT_244734</name>
</gene>
<dbReference type="PANTHER" id="PTHR22605:SF1">
    <property type="entry name" value="RZ-TYPE DOMAIN-CONTAINING PROTEIN"/>
    <property type="match status" value="1"/>
</dbReference>
<reference evidence="9 10" key="2">
    <citation type="submission" date="2016-08" db="EMBL/GenBank/DDBJ databases">
        <title>Pervasive Adenine N6-methylation of Active Genes in Fungi.</title>
        <authorList>
            <consortium name="DOE Joint Genome Institute"/>
            <person name="Mondo S.J."/>
            <person name="Dannebaum R.O."/>
            <person name="Kuo R.C."/>
            <person name="Labutti K."/>
            <person name="Haridas S."/>
            <person name="Kuo A."/>
            <person name="Salamov A."/>
            <person name="Ahrendt S.R."/>
            <person name="Lipzen A."/>
            <person name="Sullivan W."/>
            <person name="Andreopoulos W.B."/>
            <person name="Clum A."/>
            <person name="Lindquist E."/>
            <person name="Daum C."/>
            <person name="Ramamoorthy G.K."/>
            <person name="Gryganskyi A."/>
            <person name="Culley D."/>
            <person name="Magnuson J.K."/>
            <person name="James T.Y."/>
            <person name="O'Malley M.A."/>
            <person name="Stajich J.E."/>
            <person name="Spatafora J.W."/>
            <person name="Visel A."/>
            <person name="Grigoriev I.V."/>
        </authorList>
    </citation>
    <scope>NUCLEOTIDE SEQUENCE [LARGE SCALE GENOMIC DNA]</scope>
    <source>
        <strain evidence="9 10">S4</strain>
    </source>
</reference>
<evidence type="ECO:0000256" key="7">
    <source>
        <dbReference type="SAM" id="MobiDB-lite"/>
    </source>
</evidence>
<evidence type="ECO:0000256" key="2">
    <source>
        <dbReference type="ARBA" id="ARBA00022490"/>
    </source>
</evidence>
<dbReference type="InterPro" id="IPR046439">
    <property type="entry name" value="ZF_RZ_dom"/>
</dbReference>
<name>A0A1Y1X7C6_9FUNG</name>
<dbReference type="GO" id="GO:0008270">
    <property type="term" value="F:zinc ion binding"/>
    <property type="evidence" value="ECO:0007669"/>
    <property type="project" value="UniProtKB-KW"/>
</dbReference>
<dbReference type="GO" id="GO:0004842">
    <property type="term" value="F:ubiquitin-protein transferase activity"/>
    <property type="evidence" value="ECO:0007669"/>
    <property type="project" value="InterPro"/>
</dbReference>
<keyword evidence="5" id="KW-0862">Zinc</keyword>
<reference evidence="9 10" key="1">
    <citation type="submission" date="2016-08" db="EMBL/GenBank/DDBJ databases">
        <title>A Parts List for Fungal Cellulosomes Revealed by Comparative Genomics.</title>
        <authorList>
            <consortium name="DOE Joint Genome Institute"/>
            <person name="Haitjema C.H."/>
            <person name="Gilmore S.P."/>
            <person name="Henske J.K."/>
            <person name="Solomon K.V."/>
            <person name="De Groot R."/>
            <person name="Kuo A."/>
            <person name="Mondo S.J."/>
            <person name="Salamov A.A."/>
            <person name="Labutti K."/>
            <person name="Zhao Z."/>
            <person name="Chiniquy J."/>
            <person name="Barry K."/>
            <person name="Brewer H.M."/>
            <person name="Purvine S.O."/>
            <person name="Wright A.T."/>
            <person name="Boxma B."/>
            <person name="Van Alen T."/>
            <person name="Hackstein J.H."/>
            <person name="Baker S.E."/>
            <person name="Grigoriev I.V."/>
            <person name="O'Malley M.A."/>
        </authorList>
    </citation>
    <scope>NUCLEOTIDE SEQUENCE [LARGE SCALE GENOMIC DNA]</scope>
    <source>
        <strain evidence="9 10">S4</strain>
    </source>
</reference>
<dbReference type="Proteomes" id="UP000193944">
    <property type="component" value="Unassembled WGS sequence"/>
</dbReference>
<feature type="compositionally biased region" description="Low complexity" evidence="7">
    <location>
        <begin position="2036"/>
        <end position="2063"/>
    </location>
</feature>
<evidence type="ECO:0000256" key="4">
    <source>
        <dbReference type="ARBA" id="ARBA00022771"/>
    </source>
</evidence>
<feature type="region of interest" description="Disordered" evidence="7">
    <location>
        <begin position="651"/>
        <end position="670"/>
    </location>
</feature>
<keyword evidence="4" id="KW-0863">Zinc-finger</keyword>
<dbReference type="InterPro" id="IPR003593">
    <property type="entry name" value="AAA+_ATPase"/>
</dbReference>
<comment type="subcellular location">
    <subcellularLocation>
        <location evidence="1">Cytoplasm</location>
    </subcellularLocation>
</comment>
<proteinExistence type="predicted"/>
<feature type="compositionally biased region" description="Acidic residues" evidence="7">
    <location>
        <begin position="658"/>
        <end position="670"/>
    </location>
</feature>
<dbReference type="GO" id="GO:0002376">
    <property type="term" value="P:immune system process"/>
    <property type="evidence" value="ECO:0007669"/>
    <property type="project" value="UniProtKB-KW"/>
</dbReference>
<dbReference type="EMBL" id="MCFG01000113">
    <property type="protein sequence ID" value="ORX81683.1"/>
    <property type="molecule type" value="Genomic_DNA"/>
</dbReference>
<sequence length="3109" mass="369727">MYHNVNNYLITLSDMNVIKLKNIFNKSLLLNNLRGIYSYSSNLEYIEFDAIYCTLLLTGNIQLAHTVLYCNYNTTDEEIISFIYRSIKCQLNSLFIIMKPEELVIGRKNLLIELLKNLYSQNPEKMKSCLLFIYIKNNETKDIIKEIKRLPKHKNLVFENDETDKIKNTKIPNIEIYSSESCGLGKSTLIKKHFNQEEYNDYEYVYFPIDGNTNKNEIMKKLLPLTNRKIKLHLDLYDFKDIEIIKEFLFSFLILKYYSYNECIFYYGEEIKIKIEIPNSFIDYKLMFPIFKFFNEINITNNNLPDLEVSMDLNSNIQILCNYLKNIDIIDKYDIYIEGISNELSKENIIIAEPLEQSECSNLIFNNFLNINNPNYYQINSFINIVSEQLRLFSNSYYMNIKSLEDNGISNNNIRSFFIKSLIAVTKYFITSSYDNIIKGQNKTNEIQNEFINMEKVNEIAIEILKNRNIFSYKSIRPSVILINEDKQSISVIITCEENTEEYEILKSLYNGYQEEIIKYKKLSTYKFLIEVRKVLDLYNRINSNDNEFPKTFNGKELKYLEDIVKSYVFTEDNFIKLILISLRIRASIPIIMMGETGCGKTSLIKIIAKLKNIKMITFNIHAGIEVKDIIDFLKKYKLFENENLNNIENLEYGTDQNNDDSENSDDNEQDDIFENKNELWIFLDEINTCNSLGLITEIILKSKINIEVDNIGLNYEAEDTEKNAVIDNETRHFVRRLVYTVNPLPHSLLNYVYDFGMPDENDIKGYINNMVIRILTNLKVNNKIKKNFENFRNTTVEVLFYAHQFINEHYGVSSVSLREIRRWEILFRWFILFLNKKYLLKHLRLINENNIYNYYKIYIYSLNLSIYLCYYLRIYEREVREKFKRSMKDKFSSIVNDFEFEKVPKSIQNIIANEVYLDEGIARNKALLENLFSIFVCLNTKIPLFIIGKPGCSKTLSAQLIFKSMNGKYSSRKFFRSFPKVYTKSYQGSLNSKSKGILNVFKKAEDSLKMAKNSKQNEDIIIAIYFDEMGLAEISKNNPLKVIHSKLEYDDNKRKVSFIGISNWSLDASKMNRGIYISIPELDEIDLKMTALSISESYNNNKLMVYNKYFENLAYSYYEYKKELNNNSHKFIISKDYINKYIKEFHGTRDFYYLIKTVSKLFIKADFPDNEYEIYNIINESIERNFGGLEKSISIFKQIFKKYVPNFNENVTYDVINYIKNNIEDSKSRYLMIITKCSLSHYLITSLLKKWGKKYEFYHGSNFKKDNSEGYYSAKVLNKIQITISNENVMILKNLTILYPSLYDLFNQNFRKVGNDNYARIVLELINCDIDEIQGLIYQLYDNNNNLNKEKNELLYILNKIVPTFSQDLIFYLKYSTAAKKYKNEIESIKDIYLNEEDQHKNLKCYLENINSNKHIIYTYSNILDSTLFGINNKIKKINNKKYKSFTEEKTINIFVNQYDSENEIEEIISNCYSDNKFNLYLFHFDTDDYLNNINNNNNIKKEYLISHLSDWKQFFIDDLNGINISIKYLIDASNVELFNNSNLINLNDEFKKDYLNAFKYIKYNFKINFSNIKNEEYIKNICELFNKSNEIKELFNEFINKQIENIKQKISFENYSLLSSIRKEINIYLGLSNPCIISILRKNVNYINLLVEQNKYIYNSENFENIKYLEKKVIKETESILINNYYNNILNMWSKDSKLIKYFFNDYIIYFLSKSNNIFSNKNILKFFNTLYKIFISKKINENNYEKIDLSFENILKFVLFLEFYKDYIFIIVEFISFMELYIKNYIKNITQIILEKEFKSSSDINIIQFIFYNILEPVVYCKLKIEEELPKENIELIFNKLNSFSQIIMNIKHEFYIKDIKLIYYLFDFIKFQEICSKSGILLDDNLENHLKILKQEANTYILIMNNNNKNNSSITDETLIFSMEKLIEKEFNFLDKTLKENSNVENYSDFIVCLINNKIKIIKTDKYRLILLKKLCSNNKFISKSKIIFQTILNQFNICPLNIRLYNNNKDSNENKNRNEKNNNKNSDNEDINSGSSDYYNSESNNDNNECSSNEDINSGSSDFYISESNNDNSNNECSSDEDSNSENSSNESINNNRNNEDNNNISFIKQIQKNKNSEIIKFLNKTNNMYLDGILMSFFETEFLYCLEYENNNLKNLYDQFKTFINYIEENYEDNNFKIKNDNKLCILYSVSYIKYFCFYYTKFIYDNFDKEKIKKDDIISFLKNSSEQKRQFRKIVKIYILKILNLVIIKDYKEFLKCINRINLFNDDFNFTEKVPSTLDYLFIDNESINYYLQLKKSYNNAKIAKFKNLNNILDLLNKNDNNCYINLFDLLINEELSNINFEYDSENWIYSEILSEKVISNLKEIYIPGGEPNDSLLIKSGYQIEKHINSGKTGGIYICNFSNINPCYNWYVVDRCTYPMEKRICEMCGKEIGGENHIPVKRDGHIRIYKDEQQRNGAPVKVSNKLLSDIMKKVEEERNVQIKGFKPVQYSFFVDKNKKVRNMCNITYRILSFIFYSCIFYNIRLGYLNKNEIEVFYCSDANNNNKSIISILENIWQILTDELLERNVGNIQCFLNLIITKLKFIIFNNKLSLKTPEEREIFEKECDKIIENEILNYNKNYEIYNKNNKDLLKIQDDTIKSILQETSTISNLSENDYPLIKYFNISIYPNFKQFTEQFNKIQNMNEKYPVIFSYLSACIYNEGIKYLENFKLINPLIVYVLEKYKDKYSRNQAKEEITIGNELKNDEQMQLLFNDFKKGWENIYNKFENYDCHGNLEPYMITESSPLAYILNDKYEDGFGKYIATAYKGFITYQNEFLYPLITHNSVHNYLYSYSNQISKRIIVQKANPETIVSLNIKNNHFNSFNDIINTFSYKECYQENNENINYLYNIKNSFDYESIEIELANILLPEKRIVNGEETLSDELKSIPGNIIKLDNQFLNIFKDSTLKLNKLADFYEYVEYKNFDNILNIVSKKAFEKLDENQVKNIKNHFKNENLLISKKDLKTAVRKYISRYLISDQLNNFELNIILLLQYKPELWKENINSSENKEMFENEIEQLKSFKILVKHSVELFKILNYKKKNKTNKNNWDKIDERRRHRMLD</sequence>
<dbReference type="OrthoDB" id="2400221at2759"/>
<feature type="region of interest" description="Disordered" evidence="7">
    <location>
        <begin position="2013"/>
        <end position="2107"/>
    </location>
</feature>
<evidence type="ECO:0000313" key="9">
    <source>
        <dbReference type="EMBL" id="ORX81683.1"/>
    </source>
</evidence>
<organism evidence="9 10">
    <name type="scientific">Anaeromyces robustus</name>
    <dbReference type="NCBI Taxonomy" id="1754192"/>
    <lineage>
        <taxon>Eukaryota</taxon>
        <taxon>Fungi</taxon>
        <taxon>Fungi incertae sedis</taxon>
        <taxon>Chytridiomycota</taxon>
        <taxon>Chytridiomycota incertae sedis</taxon>
        <taxon>Neocallimastigomycetes</taxon>
        <taxon>Neocallimastigales</taxon>
        <taxon>Neocallimastigaceae</taxon>
        <taxon>Anaeromyces</taxon>
    </lineage>
</organism>
<dbReference type="InterPro" id="IPR031248">
    <property type="entry name" value="RNF213"/>
</dbReference>
<dbReference type="GO" id="GO:0016887">
    <property type="term" value="F:ATP hydrolysis activity"/>
    <property type="evidence" value="ECO:0007669"/>
    <property type="project" value="InterPro"/>
</dbReference>
<feature type="compositionally biased region" description="Low complexity" evidence="7">
    <location>
        <begin position="2070"/>
        <end position="2082"/>
    </location>
</feature>
<dbReference type="InterPro" id="IPR027417">
    <property type="entry name" value="P-loop_NTPase"/>
</dbReference>
<protein>
    <recommendedName>
        <fullName evidence="8">RZ-type domain-containing protein</fullName>
    </recommendedName>
</protein>